<proteinExistence type="predicted"/>
<evidence type="ECO:0000313" key="1">
    <source>
        <dbReference type="EMBL" id="ETZ97716.1"/>
    </source>
</evidence>
<dbReference type="AlphaFoldDB" id="X7XS35"/>
<comment type="caution">
    <text evidence="1">The sequence shown here is derived from an EMBL/GenBank/DDBJ whole genome shotgun (WGS) entry which is preliminary data.</text>
</comment>
<gene>
    <name evidence="1" type="ORF">I545_6793</name>
</gene>
<name>X7XS35_MYCKA</name>
<evidence type="ECO:0000313" key="2">
    <source>
        <dbReference type="Proteomes" id="UP000020561"/>
    </source>
</evidence>
<sequence>MIGSQPYISEVWALASGLRKIHRRRCHKNHCDRLLTVQERVH</sequence>
<reference evidence="1 2" key="1">
    <citation type="submission" date="2013-12" db="EMBL/GenBank/DDBJ databases">
        <authorList>
            <person name="Brown-Elliot B."/>
            <person name="Wallace R."/>
            <person name="Lenaerts A."/>
            <person name="Ordway D."/>
            <person name="DeGroote M.A."/>
            <person name="Parker T."/>
            <person name="Sizemore C."/>
            <person name="Tallon L.J."/>
            <person name="Sadzewicz L.K."/>
            <person name="Sengamalay N."/>
            <person name="Fraser C.M."/>
            <person name="Hine E."/>
            <person name="Shefchek K.A."/>
            <person name="Das S.P."/>
            <person name="Tettelin H."/>
        </authorList>
    </citation>
    <scope>NUCLEOTIDE SEQUENCE [LARGE SCALE GENOMIC DNA]</scope>
    <source>
        <strain evidence="1 2">662</strain>
    </source>
</reference>
<dbReference type="EMBL" id="JAOA01000031">
    <property type="protein sequence ID" value="ETZ97716.1"/>
    <property type="molecule type" value="Genomic_DNA"/>
</dbReference>
<dbReference type="Proteomes" id="UP000020561">
    <property type="component" value="Unassembled WGS sequence"/>
</dbReference>
<accession>X7XS35</accession>
<organism evidence="1 2">
    <name type="scientific">Mycobacterium kansasii 662</name>
    <dbReference type="NCBI Taxonomy" id="1299326"/>
    <lineage>
        <taxon>Bacteria</taxon>
        <taxon>Bacillati</taxon>
        <taxon>Actinomycetota</taxon>
        <taxon>Actinomycetes</taxon>
        <taxon>Mycobacteriales</taxon>
        <taxon>Mycobacteriaceae</taxon>
        <taxon>Mycobacterium</taxon>
    </lineage>
</organism>
<protein>
    <submittedName>
        <fullName evidence="1">Uncharacterized protein</fullName>
    </submittedName>
</protein>